<keyword evidence="2 7" id="KW-0813">Transport</keyword>
<feature type="domain" description="TonB-dependent receptor plug" evidence="9">
    <location>
        <begin position="241"/>
        <end position="360"/>
    </location>
</feature>
<dbReference type="Proteomes" id="UP000192678">
    <property type="component" value="Unassembled WGS sequence"/>
</dbReference>
<sequence length="1168" mass="127378">MKFSAKSAEGSKSYLCFSTSSNSRYIIRQIMRLSLITAILTTVTFQILFASNIKAQGSAQVEVTMELKNESVLSAIKKIEAQTGFRFIYRNSDIKDIKNLNIPLDTRSVKATLNLILEPLGLTFSEVNNKILISKIERYGIPAEQADVKITGVVLDDEGKPLPGVTIMVKGDRNSSSATDVNGHFNITIPSDGNQVLVFSYIGFKTQEIAVGNSVSLKVTMVAAPGSLQEVVVLGYSEQKKANITGSVATVSGVELRQSPAANISNSLAGRLPGLIAFQGSGQPGRDDSRLLIRGLSTSGNSSPLIVIDGVPQEAVDANGNGRSVNANLPHMDPSDIESISILKDAGTAAVYGARAANGVILITTRRGDKGKPSLNYTFNGAWQKPTQLAELVNSYEYATLLNEMYKNENNFLPSANRGYTDEQLEVIRTGSDPDRYANTDWYSALMKPSSFQQRQNISVNGGGEKSKYFISTGYLDQKGLFESSGYKQYSLRTNLDAEISKNLKVSLNLNGRIEKTKDPVAGGAIVSQYRMISPLLPSRFSNGTYNYISIVSGFSSLINGSPYLIGQGDAGYVNTDLNVLEGVGSLIYNVPFINGLTAKGTFSYNKYQTYIKNFTKPYVTSVRNDNGTYTTRATGNTRASLTEQFIQRQTVLAEASLNYKKTFDKHNIDILALYTQTENQGNRLLASRGNFASPQVDQLFAGDVNNDDNYGVGFRNARQSVVGRAAYNYSGKYLFEFSFRYDGSDVFPKGDRFGFFPAVSAGWVLSEEAFLKDVPVISFLKLRGSYGQLGNDRTGQFDYLNTYTLGSGLDGYYIFGSSEVQALVPGVIPNASFTWEKANISNIGLEARLFDNKLGIEADYFYKRTKNILGTRSFSIPATIGGTLPSENLNIIDNSGFELAIDYKNRLGAVDYFVKPNVTFNKNKVVYIPEAAGVLPYQSLIGHPFYLPAGNLVSPAGYIAEGLYQSTAEIAAGPTPLYATVAPGDIKYKDVNGDGKITAADKTIIGKGDYPQIIYGLSMGANYKGFDISILLQGAAKVQKYMTGLGEWAFAGNAVPSKKHLDRWTPGNTGASYPRLFSSYSNNQEISSYWLRDGSYLRLKNLELGYNIPTSALSRLNISSARFFVSGTNLFTITSLKDVDPEAFASSFGAESYLIQKVFNLGLTVKF</sequence>
<gene>
    <name evidence="10" type="ORF">SAMN04488101_103193</name>
</gene>
<organism evidence="10 11">
    <name type="scientific">Pedobacter nyackensis</name>
    <dbReference type="NCBI Taxonomy" id="475255"/>
    <lineage>
        <taxon>Bacteria</taxon>
        <taxon>Pseudomonadati</taxon>
        <taxon>Bacteroidota</taxon>
        <taxon>Sphingobacteriia</taxon>
        <taxon>Sphingobacteriales</taxon>
        <taxon>Sphingobacteriaceae</taxon>
        <taxon>Pedobacter</taxon>
    </lineage>
</organism>
<dbReference type="SUPFAM" id="SSF49464">
    <property type="entry name" value="Carboxypeptidase regulatory domain-like"/>
    <property type="match status" value="1"/>
</dbReference>
<evidence type="ECO:0000256" key="8">
    <source>
        <dbReference type="SAM" id="Phobius"/>
    </source>
</evidence>
<evidence type="ECO:0000256" key="3">
    <source>
        <dbReference type="ARBA" id="ARBA00022452"/>
    </source>
</evidence>
<evidence type="ECO:0000259" key="9">
    <source>
        <dbReference type="Pfam" id="PF07715"/>
    </source>
</evidence>
<feature type="transmembrane region" description="Helical" evidence="8">
    <location>
        <begin position="30"/>
        <end position="49"/>
    </location>
</feature>
<evidence type="ECO:0000256" key="7">
    <source>
        <dbReference type="PROSITE-ProRule" id="PRU01360"/>
    </source>
</evidence>
<dbReference type="InterPro" id="IPR039426">
    <property type="entry name" value="TonB-dep_rcpt-like"/>
</dbReference>
<reference evidence="10 11" key="1">
    <citation type="submission" date="2017-04" db="EMBL/GenBank/DDBJ databases">
        <authorList>
            <person name="Afonso C.L."/>
            <person name="Miller P.J."/>
            <person name="Scott M.A."/>
            <person name="Spackman E."/>
            <person name="Goraichik I."/>
            <person name="Dimitrov K.M."/>
            <person name="Suarez D.L."/>
            <person name="Swayne D.E."/>
        </authorList>
    </citation>
    <scope>NUCLEOTIDE SEQUENCE [LARGE SCALE GENOMIC DNA]</scope>
    <source>
        <strain evidence="10 11">DSM 19625</strain>
    </source>
</reference>
<dbReference type="SUPFAM" id="SSF56935">
    <property type="entry name" value="Porins"/>
    <property type="match status" value="1"/>
</dbReference>
<dbReference type="EMBL" id="FWYB01000003">
    <property type="protein sequence ID" value="SMC80809.1"/>
    <property type="molecule type" value="Genomic_DNA"/>
</dbReference>
<dbReference type="Pfam" id="PF07715">
    <property type="entry name" value="Plug"/>
    <property type="match status" value="1"/>
</dbReference>
<keyword evidence="5 7" id="KW-0472">Membrane</keyword>
<dbReference type="RefSeq" id="WP_084288971.1">
    <property type="nucleotide sequence ID" value="NZ_FWYB01000003.1"/>
</dbReference>
<dbReference type="Gene3D" id="2.40.170.20">
    <property type="entry name" value="TonB-dependent receptor, beta-barrel domain"/>
    <property type="match status" value="1"/>
</dbReference>
<evidence type="ECO:0000256" key="4">
    <source>
        <dbReference type="ARBA" id="ARBA00022692"/>
    </source>
</evidence>
<dbReference type="FunFam" id="2.170.130.10:FF:000003">
    <property type="entry name" value="SusC/RagA family TonB-linked outer membrane protein"/>
    <property type="match status" value="1"/>
</dbReference>
<dbReference type="Pfam" id="PF13715">
    <property type="entry name" value="CarbopepD_reg_2"/>
    <property type="match status" value="1"/>
</dbReference>
<dbReference type="InterPro" id="IPR036942">
    <property type="entry name" value="Beta-barrel_TonB_sf"/>
</dbReference>
<dbReference type="InterPro" id="IPR012910">
    <property type="entry name" value="Plug_dom"/>
</dbReference>
<accession>A0A1W2C6H6</accession>
<dbReference type="Gene3D" id="2.170.130.10">
    <property type="entry name" value="TonB-dependent receptor, plug domain"/>
    <property type="match status" value="1"/>
</dbReference>
<keyword evidence="8" id="KW-1133">Transmembrane helix</keyword>
<protein>
    <submittedName>
        <fullName evidence="10">TonB-linked outer membrane protein, SusC/RagA family</fullName>
    </submittedName>
</protein>
<evidence type="ECO:0000256" key="1">
    <source>
        <dbReference type="ARBA" id="ARBA00004571"/>
    </source>
</evidence>
<evidence type="ECO:0000256" key="2">
    <source>
        <dbReference type="ARBA" id="ARBA00022448"/>
    </source>
</evidence>
<dbReference type="InterPro" id="IPR037066">
    <property type="entry name" value="Plug_dom_sf"/>
</dbReference>
<evidence type="ECO:0000256" key="6">
    <source>
        <dbReference type="ARBA" id="ARBA00023237"/>
    </source>
</evidence>
<comment type="subcellular location">
    <subcellularLocation>
        <location evidence="1 7">Cell outer membrane</location>
        <topology evidence="1 7">Multi-pass membrane protein</topology>
    </subcellularLocation>
</comment>
<dbReference type="InterPro" id="IPR008969">
    <property type="entry name" value="CarboxyPept-like_regulatory"/>
</dbReference>
<dbReference type="OrthoDB" id="9768177at2"/>
<evidence type="ECO:0000256" key="5">
    <source>
        <dbReference type="ARBA" id="ARBA00023136"/>
    </source>
</evidence>
<proteinExistence type="inferred from homology"/>
<keyword evidence="4 7" id="KW-0812">Transmembrane</keyword>
<dbReference type="STRING" id="475255.SAMN04488101_103193"/>
<dbReference type="GO" id="GO:0009279">
    <property type="term" value="C:cell outer membrane"/>
    <property type="evidence" value="ECO:0007669"/>
    <property type="project" value="UniProtKB-SubCell"/>
</dbReference>
<keyword evidence="6 7" id="KW-0998">Cell outer membrane</keyword>
<name>A0A1W2C6H6_9SPHI</name>
<keyword evidence="11" id="KW-1185">Reference proteome</keyword>
<evidence type="ECO:0000313" key="10">
    <source>
        <dbReference type="EMBL" id="SMC80809.1"/>
    </source>
</evidence>
<dbReference type="PROSITE" id="PS52016">
    <property type="entry name" value="TONB_DEPENDENT_REC_3"/>
    <property type="match status" value="1"/>
</dbReference>
<dbReference type="InterPro" id="IPR023997">
    <property type="entry name" value="TonB-dep_OMP_SusC/RagA_CS"/>
</dbReference>
<dbReference type="NCBIfam" id="TIGR04057">
    <property type="entry name" value="SusC_RagA_signa"/>
    <property type="match status" value="1"/>
</dbReference>
<comment type="similarity">
    <text evidence="7">Belongs to the TonB-dependent receptor family.</text>
</comment>
<evidence type="ECO:0000313" key="11">
    <source>
        <dbReference type="Proteomes" id="UP000192678"/>
    </source>
</evidence>
<keyword evidence="3 7" id="KW-1134">Transmembrane beta strand</keyword>
<dbReference type="NCBIfam" id="TIGR04056">
    <property type="entry name" value="OMP_RagA_SusC"/>
    <property type="match status" value="1"/>
</dbReference>
<dbReference type="Gene3D" id="2.60.40.1120">
    <property type="entry name" value="Carboxypeptidase-like, regulatory domain"/>
    <property type="match status" value="1"/>
</dbReference>
<dbReference type="AlphaFoldDB" id="A0A1W2C6H6"/>
<dbReference type="InterPro" id="IPR023996">
    <property type="entry name" value="TonB-dep_OMP_SusC/RagA"/>
</dbReference>